<dbReference type="CDD" id="cd00075">
    <property type="entry name" value="HATPase"/>
    <property type="match status" value="1"/>
</dbReference>
<feature type="domain" description="HAMP" evidence="13">
    <location>
        <begin position="181"/>
        <end position="233"/>
    </location>
</feature>
<dbReference type="Proteomes" id="UP000008561">
    <property type="component" value="Chromosome"/>
</dbReference>
<dbReference type="Pfam" id="PF00512">
    <property type="entry name" value="HisKA"/>
    <property type="match status" value="1"/>
</dbReference>
<dbReference type="KEGG" id="dol:Dole_1320"/>
<evidence type="ECO:0000256" key="11">
    <source>
        <dbReference type="SAM" id="Phobius"/>
    </source>
</evidence>
<feature type="transmembrane region" description="Helical" evidence="11">
    <location>
        <begin position="6"/>
        <end position="30"/>
    </location>
</feature>
<dbReference type="PRINTS" id="PR00344">
    <property type="entry name" value="BCTRLSENSOR"/>
</dbReference>
<evidence type="ECO:0000313" key="14">
    <source>
        <dbReference type="EMBL" id="ABW67124.1"/>
    </source>
</evidence>
<dbReference type="EC" id="2.7.13.3" evidence="3"/>
<dbReference type="eggNOG" id="COG2205">
    <property type="taxonomic scope" value="Bacteria"/>
</dbReference>
<evidence type="ECO:0000256" key="3">
    <source>
        <dbReference type="ARBA" id="ARBA00012438"/>
    </source>
</evidence>
<dbReference type="Pfam" id="PF00672">
    <property type="entry name" value="HAMP"/>
    <property type="match status" value="1"/>
</dbReference>
<dbReference type="InterPro" id="IPR036097">
    <property type="entry name" value="HisK_dim/P_sf"/>
</dbReference>
<dbReference type="GO" id="GO:0005886">
    <property type="term" value="C:plasma membrane"/>
    <property type="evidence" value="ECO:0007669"/>
    <property type="project" value="TreeGrafter"/>
</dbReference>
<organism evidence="14 15">
    <name type="scientific">Desulfosudis oleivorans (strain DSM 6200 / JCM 39069 / Hxd3)</name>
    <name type="common">Desulfococcus oleovorans</name>
    <dbReference type="NCBI Taxonomy" id="96561"/>
    <lineage>
        <taxon>Bacteria</taxon>
        <taxon>Pseudomonadati</taxon>
        <taxon>Thermodesulfobacteriota</taxon>
        <taxon>Desulfobacteria</taxon>
        <taxon>Desulfobacterales</taxon>
        <taxon>Desulfosudaceae</taxon>
        <taxon>Desulfosudis</taxon>
    </lineage>
</organism>
<gene>
    <name evidence="14" type="ordered locus">Dole_1320</name>
</gene>
<feature type="transmembrane region" description="Helical" evidence="11">
    <location>
        <begin position="159"/>
        <end position="179"/>
    </location>
</feature>
<dbReference type="EMBL" id="CP000859">
    <property type="protein sequence ID" value="ABW67124.1"/>
    <property type="molecule type" value="Genomic_DNA"/>
</dbReference>
<evidence type="ECO:0000256" key="10">
    <source>
        <dbReference type="ARBA" id="ARBA00023136"/>
    </source>
</evidence>
<evidence type="ECO:0000256" key="1">
    <source>
        <dbReference type="ARBA" id="ARBA00000085"/>
    </source>
</evidence>
<protein>
    <recommendedName>
        <fullName evidence="3">histidine kinase</fullName>
        <ecNumber evidence="3">2.7.13.3</ecNumber>
    </recommendedName>
</protein>
<keyword evidence="8 11" id="KW-1133">Transmembrane helix</keyword>
<dbReference type="SUPFAM" id="SSF158472">
    <property type="entry name" value="HAMP domain-like"/>
    <property type="match status" value="1"/>
</dbReference>
<dbReference type="SMART" id="SM00387">
    <property type="entry name" value="HATPase_c"/>
    <property type="match status" value="1"/>
</dbReference>
<dbReference type="InterPro" id="IPR003661">
    <property type="entry name" value="HisK_dim/P_dom"/>
</dbReference>
<evidence type="ECO:0000256" key="4">
    <source>
        <dbReference type="ARBA" id="ARBA00022553"/>
    </source>
</evidence>
<keyword evidence="4" id="KW-0597">Phosphoprotein</keyword>
<dbReference type="PROSITE" id="PS50885">
    <property type="entry name" value="HAMP"/>
    <property type="match status" value="1"/>
</dbReference>
<dbReference type="CDD" id="cd06225">
    <property type="entry name" value="HAMP"/>
    <property type="match status" value="1"/>
</dbReference>
<dbReference type="SMART" id="SM00304">
    <property type="entry name" value="HAMP"/>
    <property type="match status" value="1"/>
</dbReference>
<comment type="subcellular location">
    <subcellularLocation>
        <location evidence="2">Membrane</location>
    </subcellularLocation>
</comment>
<dbReference type="AlphaFoldDB" id="A8ZYB7"/>
<evidence type="ECO:0000259" key="12">
    <source>
        <dbReference type="PROSITE" id="PS50109"/>
    </source>
</evidence>
<evidence type="ECO:0000256" key="7">
    <source>
        <dbReference type="ARBA" id="ARBA00022777"/>
    </source>
</evidence>
<dbReference type="Pfam" id="PF02518">
    <property type="entry name" value="HATPase_c"/>
    <property type="match status" value="1"/>
</dbReference>
<dbReference type="Gene3D" id="3.30.565.10">
    <property type="entry name" value="Histidine kinase-like ATPase, C-terminal domain"/>
    <property type="match status" value="1"/>
</dbReference>
<dbReference type="HOGENOM" id="CLU_000445_89_27_7"/>
<dbReference type="CDD" id="cd00082">
    <property type="entry name" value="HisKA"/>
    <property type="match status" value="1"/>
</dbReference>
<evidence type="ECO:0000256" key="6">
    <source>
        <dbReference type="ARBA" id="ARBA00022692"/>
    </source>
</evidence>
<dbReference type="SUPFAM" id="SSF55874">
    <property type="entry name" value="ATPase domain of HSP90 chaperone/DNA topoisomerase II/histidine kinase"/>
    <property type="match status" value="1"/>
</dbReference>
<dbReference type="InterPro" id="IPR036890">
    <property type="entry name" value="HATPase_C_sf"/>
</dbReference>
<dbReference type="PANTHER" id="PTHR45436">
    <property type="entry name" value="SENSOR HISTIDINE KINASE YKOH"/>
    <property type="match status" value="1"/>
</dbReference>
<evidence type="ECO:0000256" key="8">
    <source>
        <dbReference type="ARBA" id="ARBA00022989"/>
    </source>
</evidence>
<keyword evidence="15" id="KW-1185">Reference proteome</keyword>
<evidence type="ECO:0000256" key="9">
    <source>
        <dbReference type="ARBA" id="ARBA00023012"/>
    </source>
</evidence>
<comment type="catalytic activity">
    <reaction evidence="1">
        <text>ATP + protein L-histidine = ADP + protein N-phospho-L-histidine.</text>
        <dbReference type="EC" id="2.7.13.3"/>
    </reaction>
</comment>
<evidence type="ECO:0000256" key="5">
    <source>
        <dbReference type="ARBA" id="ARBA00022679"/>
    </source>
</evidence>
<dbReference type="InterPro" id="IPR005467">
    <property type="entry name" value="His_kinase_dom"/>
</dbReference>
<sequence length="457" mass="50197">MSDRLYTRIAINFIMLLAAAMVAVTLWFYITVGRPVARDVHTMLRSHNGFIGSMVETCIKSNAPEEDFLNFFQLVSGRLGVETALLNAAGEPILASDALAKKRLELPERWVADVRQKGLFVQSSHSGKPVVYVTPLHGPGNDPLYLYSARHFSTHKHHVAFLAGLLVIGAVLAGAVYPLSKSITRPLSDLTRGLEKMSAGDFNAVPAYARKDEIGTLFRVFREMSLSVDAMIRSSKQLLADISHELCSPLTRIRLGTELLHKHVSGDRAANYLKGIETEIVSMDRLVANMAAYSGMNLPGFTPSMGRISPWRLVAGVHERYLPVAEVQNIHLAADGDRELPEIEGDRELLTQVFVNLLDNAFRHTPAGGTITIGAENAGDRVRFFVSDTGPGVPEADRERIFEPLYRVDPSRNSETGGAGLGLAIARKIVTLHMGDIDCARENGITRFGFRIKKQKG</sequence>
<evidence type="ECO:0000313" key="15">
    <source>
        <dbReference type="Proteomes" id="UP000008561"/>
    </source>
</evidence>
<keyword evidence="6 11" id="KW-0812">Transmembrane</keyword>
<reference evidence="14 15" key="1">
    <citation type="submission" date="2007-10" db="EMBL/GenBank/DDBJ databases">
        <title>Complete sequence of Desulfococcus oleovorans Hxd3.</title>
        <authorList>
            <consortium name="US DOE Joint Genome Institute"/>
            <person name="Copeland A."/>
            <person name="Lucas S."/>
            <person name="Lapidus A."/>
            <person name="Barry K."/>
            <person name="Glavina del Rio T."/>
            <person name="Dalin E."/>
            <person name="Tice H."/>
            <person name="Pitluck S."/>
            <person name="Kiss H."/>
            <person name="Brettin T."/>
            <person name="Bruce D."/>
            <person name="Detter J.C."/>
            <person name="Han C."/>
            <person name="Schmutz J."/>
            <person name="Larimer F."/>
            <person name="Land M."/>
            <person name="Hauser L."/>
            <person name="Kyrpides N."/>
            <person name="Kim E."/>
            <person name="Wawrik B."/>
            <person name="Richardson P."/>
        </authorList>
    </citation>
    <scope>NUCLEOTIDE SEQUENCE [LARGE SCALE GENOMIC DNA]</scope>
    <source>
        <strain evidence="15">DSM 6200 / JCM 39069 / Hxd3</strain>
    </source>
</reference>
<dbReference type="InterPro" id="IPR003594">
    <property type="entry name" value="HATPase_dom"/>
</dbReference>
<proteinExistence type="predicted"/>
<evidence type="ECO:0000259" key="13">
    <source>
        <dbReference type="PROSITE" id="PS50885"/>
    </source>
</evidence>
<dbReference type="SMART" id="SM00388">
    <property type="entry name" value="HisKA"/>
    <property type="match status" value="1"/>
</dbReference>
<keyword evidence="9" id="KW-0902">Two-component regulatory system</keyword>
<accession>A8ZYB7</accession>
<dbReference type="SUPFAM" id="SSF47384">
    <property type="entry name" value="Homodimeric domain of signal transducing histidine kinase"/>
    <property type="match status" value="1"/>
</dbReference>
<dbReference type="InterPro" id="IPR004358">
    <property type="entry name" value="Sig_transdc_His_kin-like_C"/>
</dbReference>
<keyword evidence="10 11" id="KW-0472">Membrane</keyword>
<dbReference type="Gene3D" id="1.10.8.500">
    <property type="entry name" value="HAMP domain in histidine kinase"/>
    <property type="match status" value="1"/>
</dbReference>
<dbReference type="InterPro" id="IPR050428">
    <property type="entry name" value="TCS_sensor_his_kinase"/>
</dbReference>
<keyword evidence="7 14" id="KW-0418">Kinase</keyword>
<dbReference type="PANTHER" id="PTHR45436:SF5">
    <property type="entry name" value="SENSOR HISTIDINE KINASE TRCS"/>
    <property type="match status" value="1"/>
</dbReference>
<dbReference type="GO" id="GO:0000155">
    <property type="term" value="F:phosphorelay sensor kinase activity"/>
    <property type="evidence" value="ECO:0007669"/>
    <property type="project" value="InterPro"/>
</dbReference>
<dbReference type="PROSITE" id="PS50109">
    <property type="entry name" value="HIS_KIN"/>
    <property type="match status" value="1"/>
</dbReference>
<dbReference type="STRING" id="96561.Dole_1320"/>
<name>A8ZYB7_DESOH</name>
<feature type="domain" description="Histidine kinase" evidence="12">
    <location>
        <begin position="241"/>
        <end position="456"/>
    </location>
</feature>
<dbReference type="InterPro" id="IPR003660">
    <property type="entry name" value="HAMP_dom"/>
</dbReference>
<dbReference type="Gene3D" id="1.10.287.130">
    <property type="match status" value="1"/>
</dbReference>
<keyword evidence="5 14" id="KW-0808">Transferase</keyword>
<dbReference type="FunFam" id="3.30.565.10:FF:000006">
    <property type="entry name" value="Sensor histidine kinase WalK"/>
    <property type="match status" value="1"/>
</dbReference>
<evidence type="ECO:0000256" key="2">
    <source>
        <dbReference type="ARBA" id="ARBA00004370"/>
    </source>
</evidence>
<dbReference type="eggNOG" id="COG3850">
    <property type="taxonomic scope" value="Bacteria"/>
</dbReference>